<dbReference type="PANTHER" id="PTHR33164:SF106">
    <property type="entry name" value="TRANSCRIPTIONAL REGULATORY PROTEIN"/>
    <property type="match status" value="1"/>
</dbReference>
<protein>
    <submittedName>
        <fullName evidence="2">MarR family protein</fullName>
    </submittedName>
</protein>
<dbReference type="Proteomes" id="UP000245639">
    <property type="component" value="Unassembled WGS sequence"/>
</dbReference>
<keyword evidence="3" id="KW-1185">Reference proteome</keyword>
<feature type="domain" description="HTH marR-type" evidence="1">
    <location>
        <begin position="40"/>
        <end position="138"/>
    </location>
</feature>
<dbReference type="OrthoDB" id="162531at2"/>
<dbReference type="SUPFAM" id="SSF46785">
    <property type="entry name" value="Winged helix' DNA-binding domain"/>
    <property type="match status" value="1"/>
</dbReference>
<comment type="caution">
    <text evidence="2">The sequence shown here is derived from an EMBL/GenBank/DDBJ whole genome shotgun (WGS) entry which is preliminary data.</text>
</comment>
<reference evidence="2 3" key="1">
    <citation type="submission" date="2018-04" db="EMBL/GenBank/DDBJ databases">
        <title>Genomic Encyclopedia of Type Strains, Phase IV (KMG-IV): sequencing the most valuable type-strain genomes for metagenomic binning, comparative biology and taxonomic classification.</title>
        <authorList>
            <person name="Goeker M."/>
        </authorList>
    </citation>
    <scope>NUCLEOTIDE SEQUENCE [LARGE SCALE GENOMIC DNA]</scope>
    <source>
        <strain evidence="2 3">DSM 45771</strain>
    </source>
</reference>
<evidence type="ECO:0000313" key="2">
    <source>
        <dbReference type="EMBL" id="PVZ11780.1"/>
    </source>
</evidence>
<name>A0A2U1FIH0_9PSEU</name>
<dbReference type="Gene3D" id="1.10.10.10">
    <property type="entry name" value="Winged helix-like DNA-binding domain superfamily/Winged helix DNA-binding domain"/>
    <property type="match status" value="1"/>
</dbReference>
<dbReference type="SMART" id="SM00347">
    <property type="entry name" value="HTH_MARR"/>
    <property type="match status" value="1"/>
</dbReference>
<sequence length="178" mass="20037">MEDGSADGELTGELREAERRWPATALVDRLAGALRRHHRELTRLLGLREVELACLQLVDRPRAMAMTAVAERLGLSRAATTAVVDRLVATGRVVRWKDPDDRRRVMVAAVAPPGETAPWRGLTRDLVARQYAFTDDELRVVGRWIAVMCDALHERAGDLTLVRTVREDAARRARRARR</sequence>
<proteinExistence type="predicted"/>
<dbReference type="InterPro" id="IPR039422">
    <property type="entry name" value="MarR/SlyA-like"/>
</dbReference>
<dbReference type="AlphaFoldDB" id="A0A2U1FIH0"/>
<dbReference type="PANTHER" id="PTHR33164">
    <property type="entry name" value="TRANSCRIPTIONAL REGULATOR, MARR FAMILY"/>
    <property type="match status" value="1"/>
</dbReference>
<accession>A0A2U1FIH0</accession>
<dbReference type="InterPro" id="IPR000835">
    <property type="entry name" value="HTH_MarR-typ"/>
</dbReference>
<dbReference type="InterPro" id="IPR036388">
    <property type="entry name" value="WH-like_DNA-bd_sf"/>
</dbReference>
<evidence type="ECO:0000259" key="1">
    <source>
        <dbReference type="SMART" id="SM00347"/>
    </source>
</evidence>
<organism evidence="2 3">
    <name type="scientific">Actinomycetospora cinnamomea</name>
    <dbReference type="NCBI Taxonomy" id="663609"/>
    <lineage>
        <taxon>Bacteria</taxon>
        <taxon>Bacillati</taxon>
        <taxon>Actinomycetota</taxon>
        <taxon>Actinomycetes</taxon>
        <taxon>Pseudonocardiales</taxon>
        <taxon>Pseudonocardiaceae</taxon>
        <taxon>Actinomycetospora</taxon>
    </lineage>
</organism>
<dbReference type="RefSeq" id="WP_116707499.1">
    <property type="nucleotide sequence ID" value="NZ_QEKW01000003.1"/>
</dbReference>
<dbReference type="InterPro" id="IPR036390">
    <property type="entry name" value="WH_DNA-bd_sf"/>
</dbReference>
<dbReference type="GO" id="GO:0003700">
    <property type="term" value="F:DNA-binding transcription factor activity"/>
    <property type="evidence" value="ECO:0007669"/>
    <property type="project" value="InterPro"/>
</dbReference>
<dbReference type="EMBL" id="QEKW01000003">
    <property type="protein sequence ID" value="PVZ11780.1"/>
    <property type="molecule type" value="Genomic_DNA"/>
</dbReference>
<evidence type="ECO:0000313" key="3">
    <source>
        <dbReference type="Proteomes" id="UP000245639"/>
    </source>
</evidence>
<dbReference type="Pfam" id="PF01047">
    <property type="entry name" value="MarR"/>
    <property type="match status" value="1"/>
</dbReference>
<dbReference type="GO" id="GO:0006950">
    <property type="term" value="P:response to stress"/>
    <property type="evidence" value="ECO:0007669"/>
    <property type="project" value="TreeGrafter"/>
</dbReference>
<gene>
    <name evidence="2" type="ORF">C8D89_103110</name>
</gene>